<dbReference type="Proteomes" id="UP000708208">
    <property type="component" value="Unassembled WGS sequence"/>
</dbReference>
<reference evidence="1" key="1">
    <citation type="submission" date="2021-06" db="EMBL/GenBank/DDBJ databases">
        <authorList>
            <person name="Hodson N. C."/>
            <person name="Mongue J. A."/>
            <person name="Jaron S. K."/>
        </authorList>
    </citation>
    <scope>NUCLEOTIDE SEQUENCE</scope>
</reference>
<evidence type="ECO:0000313" key="1">
    <source>
        <dbReference type="EMBL" id="CAG7831115.1"/>
    </source>
</evidence>
<evidence type="ECO:0000313" key="2">
    <source>
        <dbReference type="Proteomes" id="UP000708208"/>
    </source>
</evidence>
<dbReference type="AlphaFoldDB" id="A0A8J2LBY9"/>
<sequence>MKFRQEKKKSNIITVHDISEISSIRQSNTDGCCYQKRGSGFANFVYLLETETGGSLLNSWTNVFSSPLGEFLNLSHPPATTQPSNHALHLTRNLIGHRTLVERAKHNRFNFQYLFPFMTTA</sequence>
<name>A0A8J2LBY9_9HEXA</name>
<keyword evidence="2" id="KW-1185">Reference proteome</keyword>
<accession>A0A8J2LBY9</accession>
<dbReference type="EMBL" id="CAJVCH010558972">
    <property type="protein sequence ID" value="CAG7831115.1"/>
    <property type="molecule type" value="Genomic_DNA"/>
</dbReference>
<gene>
    <name evidence="1" type="ORF">AFUS01_LOCUS40873</name>
</gene>
<comment type="caution">
    <text evidence="1">The sequence shown here is derived from an EMBL/GenBank/DDBJ whole genome shotgun (WGS) entry which is preliminary data.</text>
</comment>
<organism evidence="1 2">
    <name type="scientific">Allacma fusca</name>
    <dbReference type="NCBI Taxonomy" id="39272"/>
    <lineage>
        <taxon>Eukaryota</taxon>
        <taxon>Metazoa</taxon>
        <taxon>Ecdysozoa</taxon>
        <taxon>Arthropoda</taxon>
        <taxon>Hexapoda</taxon>
        <taxon>Collembola</taxon>
        <taxon>Symphypleona</taxon>
        <taxon>Sminthuridae</taxon>
        <taxon>Allacma</taxon>
    </lineage>
</organism>
<proteinExistence type="predicted"/>
<protein>
    <submittedName>
        <fullName evidence="1">Uncharacterized protein</fullName>
    </submittedName>
</protein>